<evidence type="ECO:0000256" key="1">
    <source>
        <dbReference type="ARBA" id="ARBA00007358"/>
    </source>
</evidence>
<dbReference type="InterPro" id="IPR056798">
    <property type="entry name" value="ADH_Fe_C"/>
</dbReference>
<dbReference type="SUPFAM" id="SSF56796">
    <property type="entry name" value="Dehydroquinate synthase-like"/>
    <property type="match status" value="1"/>
</dbReference>
<dbReference type="EMBL" id="SOIZ01000011">
    <property type="protein sequence ID" value="TET65050.1"/>
    <property type="molecule type" value="Genomic_DNA"/>
</dbReference>
<dbReference type="Pfam" id="PF00465">
    <property type="entry name" value="Fe-ADH"/>
    <property type="match status" value="1"/>
</dbReference>
<evidence type="ECO:0000313" key="6">
    <source>
        <dbReference type="Proteomes" id="UP000319130"/>
    </source>
</evidence>
<evidence type="ECO:0000313" key="5">
    <source>
        <dbReference type="EMBL" id="TET65050.1"/>
    </source>
</evidence>
<accession>A0A523WDE4</accession>
<dbReference type="PANTHER" id="PTHR11496:SF102">
    <property type="entry name" value="ALCOHOL DEHYDROGENASE 4"/>
    <property type="match status" value="1"/>
</dbReference>
<keyword evidence="2" id="KW-0560">Oxidoreductase</keyword>
<dbReference type="GO" id="GO:0004022">
    <property type="term" value="F:alcohol dehydrogenase (NAD+) activity"/>
    <property type="evidence" value="ECO:0007669"/>
    <property type="project" value="TreeGrafter"/>
</dbReference>
<dbReference type="Gene3D" id="1.20.1090.10">
    <property type="entry name" value="Dehydroquinate synthase-like - alpha domain"/>
    <property type="match status" value="1"/>
</dbReference>
<feature type="domain" description="Fe-containing alcohol dehydrogenase-like C-terminal" evidence="4">
    <location>
        <begin position="250"/>
        <end position="446"/>
    </location>
</feature>
<dbReference type="Pfam" id="PF25137">
    <property type="entry name" value="ADH_Fe_C"/>
    <property type="match status" value="1"/>
</dbReference>
<dbReference type="GO" id="GO:0046872">
    <property type="term" value="F:metal ion binding"/>
    <property type="evidence" value="ECO:0007669"/>
    <property type="project" value="InterPro"/>
</dbReference>
<protein>
    <submittedName>
        <fullName evidence="5">Iron-containing alcohol dehydrogenase</fullName>
    </submittedName>
</protein>
<dbReference type="CDD" id="cd08551">
    <property type="entry name" value="Fe-ADH"/>
    <property type="match status" value="1"/>
</dbReference>
<dbReference type="AlphaFoldDB" id="A0A523WDE4"/>
<evidence type="ECO:0000259" key="3">
    <source>
        <dbReference type="Pfam" id="PF00465"/>
    </source>
</evidence>
<evidence type="ECO:0000256" key="2">
    <source>
        <dbReference type="ARBA" id="ARBA00023002"/>
    </source>
</evidence>
<dbReference type="PANTHER" id="PTHR11496">
    <property type="entry name" value="ALCOHOL DEHYDROGENASE"/>
    <property type="match status" value="1"/>
</dbReference>
<feature type="domain" description="Alcohol dehydrogenase iron-type/glycerol dehydrogenase GldA" evidence="3">
    <location>
        <begin position="69"/>
        <end position="239"/>
    </location>
</feature>
<evidence type="ECO:0000259" key="4">
    <source>
        <dbReference type="Pfam" id="PF25137"/>
    </source>
</evidence>
<organism evidence="5 6">
    <name type="scientific">Aerophobetes bacterium</name>
    <dbReference type="NCBI Taxonomy" id="2030807"/>
    <lineage>
        <taxon>Bacteria</taxon>
        <taxon>Candidatus Aerophobota</taxon>
    </lineage>
</organism>
<dbReference type="Proteomes" id="UP000319130">
    <property type="component" value="Unassembled WGS sequence"/>
</dbReference>
<dbReference type="FunFam" id="3.40.50.1970:FF:000003">
    <property type="entry name" value="Alcohol dehydrogenase, iron-containing"/>
    <property type="match status" value="1"/>
</dbReference>
<dbReference type="InterPro" id="IPR001670">
    <property type="entry name" value="ADH_Fe/GldA"/>
</dbReference>
<dbReference type="InterPro" id="IPR039697">
    <property type="entry name" value="Alcohol_dehydrogenase_Fe"/>
</dbReference>
<dbReference type="Gene3D" id="3.40.50.1970">
    <property type="match status" value="1"/>
</dbReference>
<reference evidence="5 6" key="1">
    <citation type="submission" date="2019-03" db="EMBL/GenBank/DDBJ databases">
        <title>Metabolic potential of uncultured bacteria and archaea associated with petroleum seepage in deep-sea sediments.</title>
        <authorList>
            <person name="Dong X."/>
            <person name="Hubert C."/>
        </authorList>
    </citation>
    <scope>NUCLEOTIDE SEQUENCE [LARGE SCALE GENOMIC DNA]</scope>
    <source>
        <strain evidence="5">E29_bin52</strain>
    </source>
</reference>
<gene>
    <name evidence="5" type="ORF">E3J48_00255</name>
</gene>
<name>A0A523WDE4_UNCAE</name>
<comment type="similarity">
    <text evidence="1">Belongs to the iron-containing alcohol dehydrogenase family.</text>
</comment>
<comment type="caution">
    <text evidence="5">The sequence shown here is derived from an EMBL/GenBank/DDBJ whole genome shotgun (WGS) entry which is preliminary data.</text>
</comment>
<proteinExistence type="inferred from homology"/>
<sequence length="461" mass="50690">MLPEWRRKLQTLQKGRKIHRSLLDIQRAFSKFPGGARVVSTRQESQGTTEREFKIRGTGRLLEFAFYLPTKVYFGECVSEKLGEEAGNLGQSALIVSDENIIRKIINRKKIEDSLNKAGVKTSLWDRVITNPPLSIAEKGARFAQREKCDLIIGLGGGSVIDAAKGIAVMCTNPPPLSLYLGRDRIRKPPLPLIAIPTTAGTGSEVNPYAVFTNTQKNPPQKEIMADPLLFPRIALVDPQLTLSLPPSVTADAGIDALCHAIESYTSKKSRPFSEMLALETIHILAHYLAKAVKDPGNIKIRSYCSYASLLAGMAIAQTGTTLVHGMGYKLSAHLGITHGRANGILLPWVSEFNLQADPPRYTHLAKTLGEKIEGLAYEERAMRAVNGIRRILGEVGQPDRLKGKSIKSDTIEEFAREIMQNKRRLSNNPRLVTFKDVVGIYQKALGNVNETQGGSRCVAS</sequence>